<proteinExistence type="inferred from homology"/>
<dbReference type="STRING" id="645134.A0A0L0HJ36"/>
<evidence type="ECO:0000313" key="3">
    <source>
        <dbReference type="EMBL" id="KND00910.1"/>
    </source>
</evidence>
<feature type="compositionally biased region" description="Low complexity" evidence="2">
    <location>
        <begin position="176"/>
        <end position="188"/>
    </location>
</feature>
<dbReference type="InterPro" id="IPR004345">
    <property type="entry name" value="TB2_DP1_HVA22"/>
</dbReference>
<organism evidence="3 4">
    <name type="scientific">Spizellomyces punctatus (strain DAOM BR117)</name>
    <dbReference type="NCBI Taxonomy" id="645134"/>
    <lineage>
        <taxon>Eukaryota</taxon>
        <taxon>Fungi</taxon>
        <taxon>Fungi incertae sedis</taxon>
        <taxon>Chytridiomycota</taxon>
        <taxon>Chytridiomycota incertae sedis</taxon>
        <taxon>Chytridiomycetes</taxon>
        <taxon>Spizellomycetales</taxon>
        <taxon>Spizellomycetaceae</taxon>
        <taxon>Spizellomyces</taxon>
    </lineage>
</organism>
<evidence type="ECO:0000256" key="1">
    <source>
        <dbReference type="RuleBase" id="RU362006"/>
    </source>
</evidence>
<dbReference type="GO" id="GO:0071782">
    <property type="term" value="C:endoplasmic reticulum tubular network"/>
    <property type="evidence" value="ECO:0007669"/>
    <property type="project" value="TreeGrafter"/>
</dbReference>
<dbReference type="OMA" id="CYKAIEK"/>
<dbReference type="eggNOG" id="KOG1726">
    <property type="taxonomic scope" value="Eukaryota"/>
</dbReference>
<comment type="subcellular location">
    <subcellularLocation>
        <location evidence="1">Membrane</location>
        <topology evidence="1">Multi-pass membrane protein</topology>
    </subcellularLocation>
</comment>
<dbReference type="EMBL" id="KQ257455">
    <property type="protein sequence ID" value="KND00910.1"/>
    <property type="molecule type" value="Genomic_DNA"/>
</dbReference>
<reference evidence="3 4" key="1">
    <citation type="submission" date="2009-08" db="EMBL/GenBank/DDBJ databases">
        <title>The Genome Sequence of Spizellomyces punctatus strain DAOM BR117.</title>
        <authorList>
            <consortium name="The Broad Institute Genome Sequencing Platform"/>
            <person name="Russ C."/>
            <person name="Cuomo C."/>
            <person name="Shea T."/>
            <person name="Young S.K."/>
            <person name="Zeng Q."/>
            <person name="Koehrsen M."/>
            <person name="Haas B."/>
            <person name="Borodovsky M."/>
            <person name="Guigo R."/>
            <person name="Alvarado L."/>
            <person name="Berlin A."/>
            <person name="Bochicchio J."/>
            <person name="Borenstein D."/>
            <person name="Chapman S."/>
            <person name="Chen Z."/>
            <person name="Engels R."/>
            <person name="Freedman E."/>
            <person name="Gellesch M."/>
            <person name="Goldberg J."/>
            <person name="Griggs A."/>
            <person name="Gujja S."/>
            <person name="Heiman D."/>
            <person name="Hepburn T."/>
            <person name="Howarth C."/>
            <person name="Jen D."/>
            <person name="Larson L."/>
            <person name="Lewis B."/>
            <person name="Mehta T."/>
            <person name="Park D."/>
            <person name="Pearson M."/>
            <person name="Roberts A."/>
            <person name="Saif S."/>
            <person name="Shenoy N."/>
            <person name="Sisk P."/>
            <person name="Stolte C."/>
            <person name="Sykes S."/>
            <person name="Thomson T."/>
            <person name="Walk T."/>
            <person name="White J."/>
            <person name="Yandava C."/>
            <person name="Burger G."/>
            <person name="Gray M.W."/>
            <person name="Holland P.W.H."/>
            <person name="King N."/>
            <person name="Lang F.B.F."/>
            <person name="Roger A.J."/>
            <person name="Ruiz-Trillo I."/>
            <person name="Lander E."/>
            <person name="Nusbaum C."/>
        </authorList>
    </citation>
    <scope>NUCLEOTIDE SEQUENCE [LARGE SCALE GENOMIC DNA]</scope>
    <source>
        <strain evidence="3 4">DAOM BR117</strain>
    </source>
</reference>
<feature type="region of interest" description="Disordered" evidence="2">
    <location>
        <begin position="151"/>
        <end position="243"/>
    </location>
</feature>
<dbReference type="Proteomes" id="UP000053201">
    <property type="component" value="Unassembled WGS sequence"/>
</dbReference>
<evidence type="ECO:0000313" key="4">
    <source>
        <dbReference type="Proteomes" id="UP000053201"/>
    </source>
</evidence>
<dbReference type="VEuPathDB" id="FungiDB:SPPG_04010"/>
<feature type="transmembrane region" description="Helical" evidence="1">
    <location>
        <begin position="40"/>
        <end position="63"/>
    </location>
</feature>
<dbReference type="GeneID" id="27687488"/>
<name>A0A0L0HJ36_SPIPD</name>
<accession>A0A0L0HJ36</accession>
<sequence length="243" mass="27524">MVVIYYLSRVVGNLAGYLYPAYLSYKAVKARDAGALDRWLIHWIVMSFFTILEIAGDTLLFWLPLYYELKLIIILWLVLPYTQGSLVLYNQFLQPALAKHEPEIDSAMGKAQEAARQMVIQWGQTAFNTIRNKIIQAVLSGQVALNLANTTSEVRPKNPPGPRITEVQDSDDDSGSTDSSVPRSVVRPRAPRLEPNRASPRKRMIRPKRDLSRQRVARSNSVSRATRPPDTSMDFFDDDTQSN</sequence>
<evidence type="ECO:0000256" key="2">
    <source>
        <dbReference type="SAM" id="MobiDB-lite"/>
    </source>
</evidence>
<protein>
    <recommendedName>
        <fullName evidence="1">Protein YOP1</fullName>
    </recommendedName>
</protein>
<dbReference type="OrthoDB" id="434647at2759"/>
<dbReference type="AlphaFoldDB" id="A0A0L0HJ36"/>
<keyword evidence="1" id="KW-1133">Transmembrane helix</keyword>
<gene>
    <name evidence="3" type="ORF">SPPG_04010</name>
</gene>
<dbReference type="GO" id="GO:0071786">
    <property type="term" value="P:endoplasmic reticulum tubular network organization"/>
    <property type="evidence" value="ECO:0007669"/>
    <property type="project" value="TreeGrafter"/>
</dbReference>
<dbReference type="GO" id="GO:0016020">
    <property type="term" value="C:membrane"/>
    <property type="evidence" value="ECO:0007669"/>
    <property type="project" value="UniProtKB-SubCell"/>
</dbReference>
<comment type="similarity">
    <text evidence="1">Belongs to the DP1 family.</text>
</comment>
<dbReference type="RefSeq" id="XP_016608949.1">
    <property type="nucleotide sequence ID" value="XM_016752259.1"/>
</dbReference>
<keyword evidence="1" id="KW-0812">Transmembrane</keyword>
<comment type="caution">
    <text evidence="1">Lacks conserved residue(s) required for the propagation of feature annotation.</text>
</comment>
<dbReference type="PANTHER" id="PTHR12300:SF117">
    <property type="entry name" value="LP05237P-RELATED"/>
    <property type="match status" value="1"/>
</dbReference>
<dbReference type="Pfam" id="PF03134">
    <property type="entry name" value="TB2_DP1_HVA22"/>
    <property type="match status" value="1"/>
</dbReference>
<feature type="transmembrane region" description="Helical" evidence="1">
    <location>
        <begin position="69"/>
        <end position="89"/>
    </location>
</feature>
<dbReference type="PANTHER" id="PTHR12300">
    <property type="entry name" value="HVA22-LIKE PROTEINS"/>
    <property type="match status" value="1"/>
</dbReference>
<keyword evidence="4" id="KW-1185">Reference proteome</keyword>
<keyword evidence="1" id="KW-0472">Membrane</keyword>
<dbReference type="InParanoid" id="A0A0L0HJ36"/>